<keyword evidence="1" id="KW-1133">Transmembrane helix</keyword>
<evidence type="ECO:0000259" key="2">
    <source>
        <dbReference type="PROSITE" id="PS50835"/>
    </source>
</evidence>
<dbReference type="InterPro" id="IPR003599">
    <property type="entry name" value="Ig_sub"/>
</dbReference>
<dbReference type="Pfam" id="PF07686">
    <property type="entry name" value="V-set"/>
    <property type="match status" value="1"/>
</dbReference>
<dbReference type="AlphaFoldDB" id="A0A553P906"/>
<evidence type="ECO:0000313" key="4">
    <source>
        <dbReference type="Proteomes" id="UP000316079"/>
    </source>
</evidence>
<keyword evidence="1" id="KW-0472">Membrane</keyword>
<evidence type="ECO:0000256" key="1">
    <source>
        <dbReference type="SAM" id="Phobius"/>
    </source>
</evidence>
<dbReference type="InterPro" id="IPR036179">
    <property type="entry name" value="Ig-like_dom_sf"/>
</dbReference>
<feature type="domain" description="Ig-like" evidence="2">
    <location>
        <begin position="506"/>
        <end position="595"/>
    </location>
</feature>
<gene>
    <name evidence="3" type="ORF">DNTS_008635</name>
</gene>
<dbReference type="InterPro" id="IPR007110">
    <property type="entry name" value="Ig-like_dom"/>
</dbReference>
<keyword evidence="4" id="KW-1185">Reference proteome</keyword>
<dbReference type="PANTHER" id="PTHR21063">
    <property type="entry name" value="LFA-3"/>
    <property type="match status" value="1"/>
</dbReference>
<dbReference type="PROSITE" id="PS50835">
    <property type="entry name" value="IG_LIKE"/>
    <property type="match status" value="1"/>
</dbReference>
<dbReference type="STRING" id="623744.A0A553P906"/>
<accession>A0A553P906</accession>
<dbReference type="InterPro" id="IPR013106">
    <property type="entry name" value="Ig_V-set"/>
</dbReference>
<protein>
    <recommendedName>
        <fullName evidence="2">Ig-like domain-containing protein</fullName>
    </recommendedName>
</protein>
<organism evidence="3 4">
    <name type="scientific">Danionella cerebrum</name>
    <dbReference type="NCBI Taxonomy" id="2873325"/>
    <lineage>
        <taxon>Eukaryota</taxon>
        <taxon>Metazoa</taxon>
        <taxon>Chordata</taxon>
        <taxon>Craniata</taxon>
        <taxon>Vertebrata</taxon>
        <taxon>Euteleostomi</taxon>
        <taxon>Actinopterygii</taxon>
        <taxon>Neopterygii</taxon>
        <taxon>Teleostei</taxon>
        <taxon>Ostariophysi</taxon>
        <taxon>Cypriniformes</taxon>
        <taxon>Danionidae</taxon>
        <taxon>Danioninae</taxon>
        <taxon>Danionella</taxon>
    </lineage>
</organism>
<name>A0A553P906_9TELE</name>
<keyword evidence="1" id="KW-0812">Transmembrane</keyword>
<dbReference type="SUPFAM" id="SSF48726">
    <property type="entry name" value="Immunoglobulin"/>
    <property type="match status" value="5"/>
</dbReference>
<dbReference type="SMART" id="SM00408">
    <property type="entry name" value="IGc2"/>
    <property type="match status" value="3"/>
</dbReference>
<dbReference type="OrthoDB" id="8741746at2759"/>
<dbReference type="InterPro" id="IPR003598">
    <property type="entry name" value="Ig_sub2"/>
</dbReference>
<feature type="transmembrane region" description="Helical" evidence="1">
    <location>
        <begin position="613"/>
        <end position="635"/>
    </location>
</feature>
<comment type="caution">
    <text evidence="3">The sequence shown here is derived from an EMBL/GenBank/DDBJ whole genome shotgun (WGS) entry which is preliminary data.</text>
</comment>
<dbReference type="Gene3D" id="2.60.40.10">
    <property type="entry name" value="Immunoglobulins"/>
    <property type="match status" value="6"/>
</dbReference>
<dbReference type="Proteomes" id="UP000316079">
    <property type="component" value="Unassembled WGS sequence"/>
</dbReference>
<dbReference type="EMBL" id="SRMA01026726">
    <property type="protein sequence ID" value="TRY74171.1"/>
    <property type="molecule type" value="Genomic_DNA"/>
</dbReference>
<evidence type="ECO:0000313" key="3">
    <source>
        <dbReference type="EMBL" id="TRY74171.1"/>
    </source>
</evidence>
<reference evidence="3 4" key="1">
    <citation type="journal article" date="2019" name="Sci. Data">
        <title>Hybrid genome assembly and annotation of Danionella translucida.</title>
        <authorList>
            <person name="Kadobianskyi M."/>
            <person name="Schulze L."/>
            <person name="Schuelke M."/>
            <person name="Judkewitz B."/>
        </authorList>
    </citation>
    <scope>NUCLEOTIDE SEQUENCE [LARGE SCALE GENOMIC DNA]</scope>
    <source>
        <strain evidence="3 4">Bolton</strain>
    </source>
</reference>
<dbReference type="PANTHER" id="PTHR21063:SF4">
    <property type="entry name" value="CD48 ANTIGEN-RELATED"/>
    <property type="match status" value="1"/>
</dbReference>
<proteinExistence type="predicted"/>
<dbReference type="SMART" id="SM00409">
    <property type="entry name" value="IG"/>
    <property type="match status" value="3"/>
</dbReference>
<sequence>MSEREKNVEKLNKSGLICSSGGSQQEVVEGGSVILKSGFAELKDADLIRWRFGETLIAETDAKTNRFSVFEDVFDGRFRDRLKLDQTGSLTIRNTTVDHGGLYFLQTRDGNDTVPLKVRGWRRRVVVKRRDSVALSSGRTEIMKDEKIRWRHGGETIAEIDKERNLFNVHEDVLDRRLRNRLKLDHKTGTLTITDFRSDHGGEYSVSSDYFIVGFSLSVSDEMSVIEGQSVYLSCGLNELKDEDLIRWRFGDEETLIAETDAKTNRFSVFEDVLDGRFRDRLKLDQTGSLTISDLTVDHGGLYLLQTRDRNDTVPLRVDGWRRVEVKRRNSVSLSSGRTEIMKDERIRWRYEGETIAEIDKERNLFTDHEDVLDGRLRNRLKLDHKTGTLTITDSRSEHGGWFSVWSDYFSVGFLLYVYEERSVIEGESISRSPGTDGGWIRWEFGDEEIAGFKGSRSSADIFEDVLDGRFSDRLKLNSKTGTLTISNIRAEHAGNYRCFQRSGSPRFFHVSVYARPVPVVTRDCSSSSEQICSLLCSVNVSAATLSWFRGNTLISSINESELSIALSLPLEDQENISYSCELNSMVQTQHLNVSQQCEPCADPVHCCSPTEAIIRLVLAALVGVATVLLMVYYVRSRRTERGRSHVRDYQT</sequence>
<dbReference type="InterPro" id="IPR013783">
    <property type="entry name" value="Ig-like_fold"/>
</dbReference>